<gene>
    <name evidence="3" type="ORF">RGQ15_04950</name>
</gene>
<proteinExistence type="predicted"/>
<accession>A0ABU2HQW1</accession>
<keyword evidence="2" id="KW-0472">Membrane</keyword>
<sequence length="234" mass="27162">MIDDPTRTGRCAVCGKYLPQEELTEGAHVRPSLVELLREDIPDWSDASLICPDCLQRYRQMYLTRLMADETGELGELEAEVAQALSRNELLTLQTTPEDEDEDLDFGARMADRVASLGGSWGFILVFVAVLLVWMAVNTVGLLHRPFDPYPYILLNLMLSCVAALQAPVIMMSQRRQEAKDRRRAENDYRINLKTELELRQLHEKIDHHVTHQWRRLLEIQRIQVDLLHEMRRR</sequence>
<evidence type="ECO:0000256" key="2">
    <source>
        <dbReference type="SAM" id="Phobius"/>
    </source>
</evidence>
<evidence type="ECO:0000313" key="3">
    <source>
        <dbReference type="EMBL" id="MDS9466925.1"/>
    </source>
</evidence>
<keyword evidence="4" id="KW-1185">Reference proteome</keyword>
<evidence type="ECO:0000313" key="4">
    <source>
        <dbReference type="Proteomes" id="UP001269144"/>
    </source>
</evidence>
<reference evidence="4" key="1">
    <citation type="submission" date="2023-07" db="EMBL/GenBank/DDBJ databases">
        <title>Paracoccus sp. MBLB3053 whole genome sequence.</title>
        <authorList>
            <person name="Hwang C.Y."/>
            <person name="Cho E.-S."/>
            <person name="Seo M.-J."/>
        </authorList>
    </citation>
    <scope>NUCLEOTIDE SEQUENCE [LARGE SCALE GENOMIC DNA]</scope>
    <source>
        <strain evidence="4">MBLB3053</strain>
    </source>
</reference>
<dbReference type="RefSeq" id="WP_311159118.1">
    <property type="nucleotide sequence ID" value="NZ_JAVQLW010000001.1"/>
</dbReference>
<feature type="coiled-coil region" evidence="1">
    <location>
        <begin position="67"/>
        <end position="94"/>
    </location>
</feature>
<feature type="transmembrane region" description="Helical" evidence="2">
    <location>
        <begin position="149"/>
        <end position="173"/>
    </location>
</feature>
<keyword evidence="2" id="KW-1133">Transmembrane helix</keyword>
<name>A0ABU2HQW1_9RHOB</name>
<keyword evidence="2" id="KW-0812">Transmembrane</keyword>
<comment type="caution">
    <text evidence="3">The sequence shown here is derived from an EMBL/GenBank/DDBJ whole genome shotgun (WGS) entry which is preliminary data.</text>
</comment>
<feature type="transmembrane region" description="Helical" evidence="2">
    <location>
        <begin position="114"/>
        <end position="137"/>
    </location>
</feature>
<evidence type="ECO:0000256" key="1">
    <source>
        <dbReference type="SAM" id="Coils"/>
    </source>
</evidence>
<keyword evidence="1" id="KW-0175">Coiled coil</keyword>
<protein>
    <submittedName>
        <fullName evidence="3">DUF1003 domain-containing protein</fullName>
    </submittedName>
</protein>
<dbReference type="PANTHER" id="PTHR41386">
    <property type="entry name" value="INTEGRAL MEMBRANE PROTEIN-RELATED"/>
    <property type="match status" value="1"/>
</dbReference>
<organism evidence="3 4">
    <name type="scientific">Paracoccus aurantius</name>
    <dbReference type="NCBI Taxonomy" id="3073814"/>
    <lineage>
        <taxon>Bacteria</taxon>
        <taxon>Pseudomonadati</taxon>
        <taxon>Pseudomonadota</taxon>
        <taxon>Alphaproteobacteria</taxon>
        <taxon>Rhodobacterales</taxon>
        <taxon>Paracoccaceae</taxon>
        <taxon>Paracoccus</taxon>
    </lineage>
</organism>
<dbReference type="InterPro" id="IPR010406">
    <property type="entry name" value="DUF1003"/>
</dbReference>
<dbReference type="PANTHER" id="PTHR41386:SF1">
    <property type="entry name" value="MEMBRANE PROTEIN"/>
    <property type="match status" value="1"/>
</dbReference>
<dbReference type="Proteomes" id="UP001269144">
    <property type="component" value="Unassembled WGS sequence"/>
</dbReference>
<dbReference type="Pfam" id="PF06210">
    <property type="entry name" value="DUF1003"/>
    <property type="match status" value="1"/>
</dbReference>
<dbReference type="EMBL" id="JAVQLW010000001">
    <property type="protein sequence ID" value="MDS9466925.1"/>
    <property type="molecule type" value="Genomic_DNA"/>
</dbReference>